<protein>
    <submittedName>
        <fullName evidence="1">Uncharacterized protein</fullName>
    </submittedName>
</protein>
<evidence type="ECO:0000313" key="1">
    <source>
        <dbReference type="EMBL" id="KAI3707021.1"/>
    </source>
</evidence>
<organism evidence="1 2">
    <name type="scientific">Arctium lappa</name>
    <name type="common">Greater burdock</name>
    <name type="synonym">Lappa major</name>
    <dbReference type="NCBI Taxonomy" id="4217"/>
    <lineage>
        <taxon>Eukaryota</taxon>
        <taxon>Viridiplantae</taxon>
        <taxon>Streptophyta</taxon>
        <taxon>Embryophyta</taxon>
        <taxon>Tracheophyta</taxon>
        <taxon>Spermatophyta</taxon>
        <taxon>Magnoliopsida</taxon>
        <taxon>eudicotyledons</taxon>
        <taxon>Gunneridae</taxon>
        <taxon>Pentapetalae</taxon>
        <taxon>asterids</taxon>
        <taxon>campanulids</taxon>
        <taxon>Asterales</taxon>
        <taxon>Asteraceae</taxon>
        <taxon>Carduoideae</taxon>
        <taxon>Cardueae</taxon>
        <taxon>Arctiinae</taxon>
        <taxon>Arctium</taxon>
    </lineage>
</organism>
<accession>A0ACB9AC10</accession>
<evidence type="ECO:0000313" key="2">
    <source>
        <dbReference type="Proteomes" id="UP001055879"/>
    </source>
</evidence>
<reference evidence="2" key="1">
    <citation type="journal article" date="2022" name="Mol. Ecol. Resour.">
        <title>The genomes of chicory, endive, great burdock and yacon provide insights into Asteraceae palaeo-polyploidization history and plant inulin production.</title>
        <authorList>
            <person name="Fan W."/>
            <person name="Wang S."/>
            <person name="Wang H."/>
            <person name="Wang A."/>
            <person name="Jiang F."/>
            <person name="Liu H."/>
            <person name="Zhao H."/>
            <person name="Xu D."/>
            <person name="Zhang Y."/>
        </authorList>
    </citation>
    <scope>NUCLEOTIDE SEQUENCE [LARGE SCALE GENOMIC DNA]</scope>
    <source>
        <strain evidence="2">cv. Niubang</strain>
    </source>
</reference>
<dbReference type="EMBL" id="CM042054">
    <property type="protein sequence ID" value="KAI3707021.1"/>
    <property type="molecule type" value="Genomic_DNA"/>
</dbReference>
<dbReference type="Proteomes" id="UP001055879">
    <property type="component" value="Linkage Group LG08"/>
</dbReference>
<comment type="caution">
    <text evidence="1">The sequence shown here is derived from an EMBL/GenBank/DDBJ whole genome shotgun (WGS) entry which is preliminary data.</text>
</comment>
<keyword evidence="2" id="KW-1185">Reference proteome</keyword>
<proteinExistence type="predicted"/>
<sequence>MSFSNRSFRRWDSPSLVNNLDQFSYPRSRYLLMEDLHSDEGVGRANVAIGSSESTGMTDQHSDELVSIDNDADERFETIDMESSDEGVSRTNVAVGSSESTAKQHSDKGLSIANASVRSPQSTGGADQHSDAGLSIADVAVESLKLIGTTDKHPDEGATTTIENSESTVEINIKTLDSQLHNFNVDKNFIDVESGHTLHLVARQPSESQSASGSPNAETTTSSSNTGQDSNAIGTRPPRVGHVSHSVVLGTFGVGDQNEGGSPDISQVIGAVLNSFGMGGQTPMGGIGGAQPNMQFSIPVQVAQGNETGASVSNHGQSGNQSQPRSPSQSMPQGLQSPLGAAAAVPTLAMPIPDSLNTLSEFINRMEQALSQNAYQPNHPSISTEGLPAVELPSNAHGLLSPAALAVVLRHTQRLLNGPAVDSLSHIARRLEEEEHITDVTVRTQIQIEAMQSGIAMQHLGALLLELGRTMLTLRVGQSHAESSVNAGPAVYISPLGPNPIMVQPFPLQSNSLFGGHATTVGNPGAFGPIGVGAVPRHLNIHIHAGVSPRATNLESNQGELANRNAGGNSQTRGVGDNMRSRDFVGQADALLPEVQTDTRSVGNATFGSTRMKSLSETESGSSSSRKSNTPRNSPAIPIGLGSGGLQPKRRHRQTRSEAGSSGSSTSYAHNTATQSLTTGGGQLDPATTMNQVMQNPALQGLLAGDSNQPGSGSPDFFRNILGQLAQNPAMMNTINQLAQQMDGNQDIASMLAGMGGFGGGGGGSGNLDMSSMVQQMMPFVSQALNQGSSSSNLLQSVPSRKGALHRRYSSVKSLNVNERSSDLQMNLENAAQKIQEQYPPLEIFSSIAETAAALYDNVYDTGALDELCSEEELAQEFFEMLKRDVSRRLQGGRR</sequence>
<gene>
    <name evidence="1" type="ORF">L6452_25181</name>
</gene>
<reference evidence="1 2" key="2">
    <citation type="journal article" date="2022" name="Mol. Ecol. Resour.">
        <title>The genomes of chicory, endive, great burdock and yacon provide insights into Asteraceae paleo-polyploidization history and plant inulin production.</title>
        <authorList>
            <person name="Fan W."/>
            <person name="Wang S."/>
            <person name="Wang H."/>
            <person name="Wang A."/>
            <person name="Jiang F."/>
            <person name="Liu H."/>
            <person name="Zhao H."/>
            <person name="Xu D."/>
            <person name="Zhang Y."/>
        </authorList>
    </citation>
    <scope>NUCLEOTIDE SEQUENCE [LARGE SCALE GENOMIC DNA]</scope>
    <source>
        <strain evidence="2">cv. Niubang</strain>
    </source>
</reference>
<name>A0ACB9AC10_ARCLA</name>